<dbReference type="GO" id="GO:0009063">
    <property type="term" value="P:amino acid catabolic process"/>
    <property type="evidence" value="ECO:0007669"/>
    <property type="project" value="InterPro"/>
</dbReference>
<sequence length="363" mass="39987">MKPGAKIERVVAKAYRIPTEQPESDGTYRWESTTLVVVHAACEGVRGLGYSYADEAAAVLVRDKLAGAVIGKDPMHLPECWEAMTGALRNLGLPGVGMLAVSALDAALWDLKARLLELPLVDLLGAERPAVPVYGSGGFTSYTIEQLQKQLAGWVEQGIPRVKMKVGRDPGADPERVAQAREAIGVSAELMVDANGGYQRKEALALAQYYDELDVRWFEEPVDHRDRTGLRLLRDRIPAGMEVAVGEYGFTLDYFQRLLADGAVDVLQADATRCGVTGFLRAATLAELYRVPFSAHCAPALHLHLCCAAPNLRHLEYFHDHVRIERMLFDGVIGPVHGELAPDRTRPGMGLEFREEEARRYQV</sequence>
<dbReference type="Pfam" id="PF13378">
    <property type="entry name" value="MR_MLE_C"/>
    <property type="match status" value="1"/>
</dbReference>
<comment type="caution">
    <text evidence="5">The sequence shown here is derived from an EMBL/GenBank/DDBJ whole genome shotgun (WGS) entry which is preliminary data.</text>
</comment>
<comment type="cofactor">
    <cofactor evidence="1">
        <name>Mg(2+)</name>
        <dbReference type="ChEBI" id="CHEBI:18420"/>
    </cofactor>
</comment>
<dbReference type="PANTHER" id="PTHR13794">
    <property type="entry name" value="ENOLASE SUPERFAMILY, MANDELATE RACEMASE"/>
    <property type="match status" value="1"/>
</dbReference>
<evidence type="ECO:0000256" key="3">
    <source>
        <dbReference type="ARBA" id="ARBA00022842"/>
    </source>
</evidence>
<name>A0A8J7M0N4_9BACT</name>
<protein>
    <recommendedName>
        <fullName evidence="4">Mandelate racemase/muconate lactonizing enzyme C-terminal domain-containing protein</fullName>
    </recommendedName>
</protein>
<dbReference type="InterPro" id="IPR013341">
    <property type="entry name" value="Mandelate_racemase_N_dom"/>
</dbReference>
<keyword evidence="2" id="KW-0479">Metal-binding</keyword>
<dbReference type="AlphaFoldDB" id="A0A8J7M0N4"/>
<proteinExistence type="predicted"/>
<dbReference type="InterPro" id="IPR029065">
    <property type="entry name" value="Enolase_C-like"/>
</dbReference>
<evidence type="ECO:0000256" key="1">
    <source>
        <dbReference type="ARBA" id="ARBA00001946"/>
    </source>
</evidence>
<dbReference type="InterPro" id="IPR029017">
    <property type="entry name" value="Enolase-like_N"/>
</dbReference>
<dbReference type="InterPro" id="IPR018110">
    <property type="entry name" value="Mandel_Rmase/mucon_lact_enz_CS"/>
</dbReference>
<evidence type="ECO:0000256" key="2">
    <source>
        <dbReference type="ARBA" id="ARBA00022723"/>
    </source>
</evidence>
<gene>
    <name evidence="5" type="ORF">JFN93_15395</name>
</gene>
<dbReference type="RefSeq" id="WP_199384993.1">
    <property type="nucleotide sequence ID" value="NZ_JAEMHM010000012.1"/>
</dbReference>
<dbReference type="InterPro" id="IPR046945">
    <property type="entry name" value="RHMD-like"/>
</dbReference>
<dbReference type="SMART" id="SM00922">
    <property type="entry name" value="MR_MLE"/>
    <property type="match status" value="1"/>
</dbReference>
<dbReference type="PROSITE" id="PS00908">
    <property type="entry name" value="MR_MLE_1"/>
    <property type="match status" value="1"/>
</dbReference>
<dbReference type="SFLD" id="SFLDG00179">
    <property type="entry name" value="mandelate_racemase"/>
    <property type="match status" value="1"/>
</dbReference>
<dbReference type="Proteomes" id="UP000636888">
    <property type="component" value="Unassembled WGS sequence"/>
</dbReference>
<dbReference type="GO" id="GO:0016052">
    <property type="term" value="P:carbohydrate catabolic process"/>
    <property type="evidence" value="ECO:0007669"/>
    <property type="project" value="TreeGrafter"/>
</dbReference>
<dbReference type="Pfam" id="PF02746">
    <property type="entry name" value="MR_MLE_N"/>
    <property type="match status" value="1"/>
</dbReference>
<keyword evidence="6" id="KW-1185">Reference proteome</keyword>
<dbReference type="SUPFAM" id="SSF51604">
    <property type="entry name" value="Enolase C-terminal domain-like"/>
    <property type="match status" value="1"/>
</dbReference>
<dbReference type="InterPro" id="IPR036849">
    <property type="entry name" value="Enolase-like_C_sf"/>
</dbReference>
<dbReference type="CDD" id="cd03328">
    <property type="entry name" value="MR_like_3"/>
    <property type="match status" value="1"/>
</dbReference>
<dbReference type="SUPFAM" id="SSF54826">
    <property type="entry name" value="Enolase N-terminal domain-like"/>
    <property type="match status" value="1"/>
</dbReference>
<dbReference type="SFLD" id="SFLDS00001">
    <property type="entry name" value="Enolase"/>
    <property type="match status" value="1"/>
</dbReference>
<organism evidence="5 6">
    <name type="scientific">Geomesophilobacter sediminis</name>
    <dbReference type="NCBI Taxonomy" id="2798584"/>
    <lineage>
        <taxon>Bacteria</taxon>
        <taxon>Pseudomonadati</taxon>
        <taxon>Thermodesulfobacteriota</taxon>
        <taxon>Desulfuromonadia</taxon>
        <taxon>Geobacterales</taxon>
        <taxon>Geobacteraceae</taxon>
        <taxon>Geomesophilobacter</taxon>
    </lineage>
</organism>
<dbReference type="InterPro" id="IPR013342">
    <property type="entry name" value="Mandelate_racemase_C"/>
</dbReference>
<dbReference type="EMBL" id="JAEMHM010000012">
    <property type="protein sequence ID" value="MBJ6726102.1"/>
    <property type="molecule type" value="Genomic_DNA"/>
</dbReference>
<dbReference type="Gene3D" id="3.30.390.10">
    <property type="entry name" value="Enolase-like, N-terminal domain"/>
    <property type="match status" value="1"/>
</dbReference>
<keyword evidence="3" id="KW-0460">Magnesium</keyword>
<reference evidence="5" key="1">
    <citation type="submission" date="2020-12" db="EMBL/GenBank/DDBJ databases">
        <title>Geomonas sp. Red875, isolated from river sediment.</title>
        <authorList>
            <person name="Xu Z."/>
            <person name="Zhang Z."/>
            <person name="Masuda Y."/>
            <person name="Itoh H."/>
            <person name="Senoo K."/>
        </authorList>
    </citation>
    <scope>NUCLEOTIDE SEQUENCE</scope>
    <source>
        <strain evidence="5">Red875</strain>
    </source>
</reference>
<evidence type="ECO:0000313" key="6">
    <source>
        <dbReference type="Proteomes" id="UP000636888"/>
    </source>
</evidence>
<dbReference type="GO" id="GO:0016836">
    <property type="term" value="F:hydro-lyase activity"/>
    <property type="evidence" value="ECO:0007669"/>
    <property type="project" value="TreeGrafter"/>
</dbReference>
<accession>A0A8J7M0N4</accession>
<dbReference type="Gene3D" id="3.20.20.120">
    <property type="entry name" value="Enolase-like C-terminal domain"/>
    <property type="match status" value="1"/>
</dbReference>
<dbReference type="PANTHER" id="PTHR13794:SF58">
    <property type="entry name" value="MITOCHONDRIAL ENOLASE SUPERFAMILY MEMBER 1"/>
    <property type="match status" value="1"/>
</dbReference>
<evidence type="ECO:0000259" key="4">
    <source>
        <dbReference type="SMART" id="SM00922"/>
    </source>
</evidence>
<feature type="domain" description="Mandelate racemase/muconate lactonizing enzyme C-terminal" evidence="4">
    <location>
        <begin position="144"/>
        <end position="240"/>
    </location>
</feature>
<evidence type="ECO:0000313" key="5">
    <source>
        <dbReference type="EMBL" id="MBJ6726102.1"/>
    </source>
</evidence>
<dbReference type="GO" id="GO:0000287">
    <property type="term" value="F:magnesium ion binding"/>
    <property type="evidence" value="ECO:0007669"/>
    <property type="project" value="TreeGrafter"/>
</dbReference>